<dbReference type="EMBL" id="OX597817">
    <property type="protein sequence ID" value="CAI9720774.1"/>
    <property type="molecule type" value="Genomic_DNA"/>
</dbReference>
<proteinExistence type="predicted"/>
<organism evidence="1 2">
    <name type="scientific">Octopus vulgaris</name>
    <name type="common">Common octopus</name>
    <dbReference type="NCBI Taxonomy" id="6645"/>
    <lineage>
        <taxon>Eukaryota</taxon>
        <taxon>Metazoa</taxon>
        <taxon>Spiralia</taxon>
        <taxon>Lophotrochozoa</taxon>
        <taxon>Mollusca</taxon>
        <taxon>Cephalopoda</taxon>
        <taxon>Coleoidea</taxon>
        <taxon>Octopodiformes</taxon>
        <taxon>Octopoda</taxon>
        <taxon>Incirrata</taxon>
        <taxon>Octopodidae</taxon>
        <taxon>Octopus</taxon>
    </lineage>
</organism>
<evidence type="ECO:0008006" key="3">
    <source>
        <dbReference type="Google" id="ProtNLM"/>
    </source>
</evidence>
<reference evidence="1" key="1">
    <citation type="submission" date="2023-08" db="EMBL/GenBank/DDBJ databases">
        <authorList>
            <person name="Alioto T."/>
            <person name="Alioto T."/>
            <person name="Gomez Garrido J."/>
        </authorList>
    </citation>
    <scope>NUCLEOTIDE SEQUENCE</scope>
</reference>
<name>A0AA36ARG9_OCTVU</name>
<evidence type="ECO:0000313" key="1">
    <source>
        <dbReference type="EMBL" id="CAI9720774.1"/>
    </source>
</evidence>
<keyword evidence="2" id="KW-1185">Reference proteome</keyword>
<dbReference type="AlphaFoldDB" id="A0AA36ARG9"/>
<protein>
    <recommendedName>
        <fullName evidence="3">Reverse transcriptase domain-containing protein</fullName>
    </recommendedName>
</protein>
<gene>
    <name evidence="1" type="ORF">OCTVUL_1B004328</name>
</gene>
<dbReference type="Proteomes" id="UP001162480">
    <property type="component" value="Chromosome 4"/>
</dbReference>
<evidence type="ECO:0000313" key="2">
    <source>
        <dbReference type="Proteomes" id="UP001162480"/>
    </source>
</evidence>
<accession>A0AA36ARG9</accession>
<sequence>MLKILRAYDFVEELVLAIANIYEKTRARVMSSNGEMEFFHIPPGVLQGDTLAPYMFVIVLDYAMQQAINKYEDLGFIIDRQKSWTVSAVTITFLVFADE</sequence>